<dbReference type="GO" id="GO:0006644">
    <property type="term" value="P:phospholipid metabolic process"/>
    <property type="evidence" value="ECO:0007669"/>
    <property type="project" value="InterPro"/>
</dbReference>
<keyword evidence="4 6" id="KW-1133">Transmembrane helix</keyword>
<name>A0A9P0TYC0_PIEBR</name>
<dbReference type="GO" id="GO:0046839">
    <property type="term" value="P:phospholipid dephosphorylation"/>
    <property type="evidence" value="ECO:0007669"/>
    <property type="project" value="TreeGrafter"/>
</dbReference>
<keyword evidence="3 6" id="KW-0812">Transmembrane</keyword>
<feature type="domain" description="Phosphatidic acid phosphatase type 2/haloperoxidase" evidence="7">
    <location>
        <begin position="97"/>
        <end position="230"/>
    </location>
</feature>
<feature type="transmembrane region" description="Helical" evidence="6">
    <location>
        <begin position="160"/>
        <end position="178"/>
    </location>
</feature>
<protein>
    <recommendedName>
        <fullName evidence="7">Phosphatidic acid phosphatase type 2/haloperoxidase domain-containing protein</fullName>
    </recommendedName>
</protein>
<sequence>MNYLISDKCSKHTNVPNLFAEIILRILLLMGVIATHTSCQRQPICITPEELISDYKKPRRDSIVPPWVMLSIIIYLPLVILFLPIVLIRNYVESIQALLAWTLAVIINAFITEILKIIISRPRPDFFYRCYPNGIVAECTGGMKDIVDGRKSFPSGHSSFSFCSLGFLSIWLYGRFFGRFSGNFQSAMFCLMPVFLASFIGYSRCCDNHHHWEDVLAGAVIGLLTAFQCYKYYCVPAGGVRMEQRNE</sequence>
<keyword evidence="9" id="KW-1185">Reference proteome</keyword>
<evidence type="ECO:0000259" key="7">
    <source>
        <dbReference type="SMART" id="SM00014"/>
    </source>
</evidence>
<evidence type="ECO:0000256" key="1">
    <source>
        <dbReference type="ARBA" id="ARBA00004141"/>
    </source>
</evidence>
<feature type="transmembrane region" description="Helical" evidence="6">
    <location>
        <begin position="184"/>
        <end position="203"/>
    </location>
</feature>
<dbReference type="InterPro" id="IPR000326">
    <property type="entry name" value="PAP2/HPO"/>
</dbReference>
<dbReference type="CDD" id="cd03390">
    <property type="entry name" value="PAP2_containing_1_like"/>
    <property type="match status" value="1"/>
</dbReference>
<comment type="similarity">
    <text evidence="2">Belongs to the PA-phosphatase related phosphoesterase family.</text>
</comment>
<dbReference type="PANTHER" id="PTHR10165:SF35">
    <property type="entry name" value="RE23632P"/>
    <property type="match status" value="1"/>
</dbReference>
<reference evidence="8" key="1">
    <citation type="submission" date="2022-05" db="EMBL/GenBank/DDBJ databases">
        <authorList>
            <person name="Okamura Y."/>
        </authorList>
    </citation>
    <scope>NUCLEOTIDE SEQUENCE</scope>
</reference>
<keyword evidence="5 6" id="KW-0472">Membrane</keyword>
<organism evidence="8 9">
    <name type="scientific">Pieris brassicae</name>
    <name type="common">White butterfly</name>
    <name type="synonym">Large white butterfly</name>
    <dbReference type="NCBI Taxonomy" id="7116"/>
    <lineage>
        <taxon>Eukaryota</taxon>
        <taxon>Metazoa</taxon>
        <taxon>Ecdysozoa</taxon>
        <taxon>Arthropoda</taxon>
        <taxon>Hexapoda</taxon>
        <taxon>Insecta</taxon>
        <taxon>Pterygota</taxon>
        <taxon>Neoptera</taxon>
        <taxon>Endopterygota</taxon>
        <taxon>Lepidoptera</taxon>
        <taxon>Glossata</taxon>
        <taxon>Ditrysia</taxon>
        <taxon>Papilionoidea</taxon>
        <taxon>Pieridae</taxon>
        <taxon>Pierinae</taxon>
        <taxon>Pieris</taxon>
    </lineage>
</organism>
<proteinExistence type="inferred from homology"/>
<dbReference type="EMBL" id="CALOZG010000087">
    <property type="protein sequence ID" value="CAH4038444.1"/>
    <property type="molecule type" value="Genomic_DNA"/>
</dbReference>
<dbReference type="SUPFAM" id="SSF48317">
    <property type="entry name" value="Acid phosphatase/Vanadium-dependent haloperoxidase"/>
    <property type="match status" value="1"/>
</dbReference>
<evidence type="ECO:0000256" key="5">
    <source>
        <dbReference type="ARBA" id="ARBA00023136"/>
    </source>
</evidence>
<accession>A0A9P0TYC0</accession>
<dbReference type="GO" id="GO:0008195">
    <property type="term" value="F:phosphatidate phosphatase activity"/>
    <property type="evidence" value="ECO:0007669"/>
    <property type="project" value="TreeGrafter"/>
</dbReference>
<dbReference type="Pfam" id="PF01569">
    <property type="entry name" value="PAP2"/>
    <property type="match status" value="1"/>
</dbReference>
<gene>
    <name evidence="8" type="ORF">PIBRA_LOCUS14004</name>
</gene>
<dbReference type="GO" id="GO:0016020">
    <property type="term" value="C:membrane"/>
    <property type="evidence" value="ECO:0007669"/>
    <property type="project" value="UniProtKB-SubCell"/>
</dbReference>
<evidence type="ECO:0000313" key="9">
    <source>
        <dbReference type="Proteomes" id="UP001152562"/>
    </source>
</evidence>
<evidence type="ECO:0000256" key="4">
    <source>
        <dbReference type="ARBA" id="ARBA00022989"/>
    </source>
</evidence>
<comment type="subcellular location">
    <subcellularLocation>
        <location evidence="1">Membrane</location>
        <topology evidence="1">Multi-pass membrane protein</topology>
    </subcellularLocation>
</comment>
<evidence type="ECO:0000256" key="6">
    <source>
        <dbReference type="SAM" id="Phobius"/>
    </source>
</evidence>
<dbReference type="Proteomes" id="UP001152562">
    <property type="component" value="Unassembled WGS sequence"/>
</dbReference>
<dbReference type="Gene3D" id="1.20.144.10">
    <property type="entry name" value="Phosphatidic acid phosphatase type 2/haloperoxidase"/>
    <property type="match status" value="1"/>
</dbReference>
<feature type="transmembrane region" description="Helical" evidence="6">
    <location>
        <begin position="98"/>
        <end position="119"/>
    </location>
</feature>
<evidence type="ECO:0000256" key="2">
    <source>
        <dbReference type="ARBA" id="ARBA00008816"/>
    </source>
</evidence>
<comment type="caution">
    <text evidence="8">The sequence shown here is derived from an EMBL/GenBank/DDBJ whole genome shotgun (WGS) entry which is preliminary data.</text>
</comment>
<evidence type="ECO:0000256" key="3">
    <source>
        <dbReference type="ARBA" id="ARBA00022692"/>
    </source>
</evidence>
<dbReference type="PANTHER" id="PTHR10165">
    <property type="entry name" value="LIPID PHOSPHATE PHOSPHATASE"/>
    <property type="match status" value="1"/>
</dbReference>
<dbReference type="AlphaFoldDB" id="A0A9P0TYC0"/>
<dbReference type="SMART" id="SM00014">
    <property type="entry name" value="acidPPc"/>
    <property type="match status" value="1"/>
</dbReference>
<dbReference type="InterPro" id="IPR043216">
    <property type="entry name" value="PAP-like"/>
</dbReference>
<dbReference type="InterPro" id="IPR036938">
    <property type="entry name" value="PAP2/HPO_sf"/>
</dbReference>
<feature type="transmembrane region" description="Helical" evidence="6">
    <location>
        <begin position="67"/>
        <end position="92"/>
    </location>
</feature>
<evidence type="ECO:0000313" key="8">
    <source>
        <dbReference type="EMBL" id="CAH4038444.1"/>
    </source>
</evidence>